<protein>
    <submittedName>
        <fullName evidence="1">Uncharacterized protein</fullName>
    </submittedName>
</protein>
<dbReference type="RefSeq" id="WP_204300249.1">
    <property type="nucleotide sequence ID" value="NZ_BAAAGQ010000067.1"/>
</dbReference>
<evidence type="ECO:0000313" key="1">
    <source>
        <dbReference type="EMBL" id="GID50196.1"/>
    </source>
</evidence>
<gene>
    <name evidence="1" type="ORF">Aca07nite_74710</name>
</gene>
<name>A0ABQ3WV79_9ACTN</name>
<proteinExistence type="predicted"/>
<dbReference type="EMBL" id="BOMF01000142">
    <property type="protein sequence ID" value="GID50196.1"/>
    <property type="molecule type" value="Genomic_DNA"/>
</dbReference>
<reference evidence="1" key="1">
    <citation type="submission" date="2021-01" db="EMBL/GenBank/DDBJ databases">
        <title>Whole genome shotgun sequence of Actinoplanes capillaceus NBRC 16408.</title>
        <authorList>
            <person name="Komaki H."/>
            <person name="Tamura T."/>
        </authorList>
    </citation>
    <scope>NUCLEOTIDE SEQUENCE [LARGE SCALE GENOMIC DNA]</scope>
    <source>
        <strain evidence="1">NBRC 16408</strain>
    </source>
</reference>
<organism evidence="1">
    <name type="scientific">Actinoplanes campanulatus</name>
    <dbReference type="NCBI Taxonomy" id="113559"/>
    <lineage>
        <taxon>Bacteria</taxon>
        <taxon>Bacillati</taxon>
        <taxon>Actinomycetota</taxon>
        <taxon>Actinomycetes</taxon>
        <taxon>Micromonosporales</taxon>
        <taxon>Micromonosporaceae</taxon>
        <taxon>Actinoplanes</taxon>
    </lineage>
</organism>
<sequence length="323" mass="35080">MTASGGDGGKWRSLLRPDFGLADVISDTIARASHVHEDCIRELRGAESLLLFSDYGGAHKEAKFEVLSFLVTTVPGVREFDTERRRLRAGGLGTERRMAYKSLNDKVRMRNLGAFGSAANLLPGLLVNFAIDKRSIDRVGEGYQSDTTVGRLGPWAQRSFSKLTRVGNMAGILFEGVRREGQNLIWITDEDEIAPNVHKHTESTKILVHYLSCYLSGNMGHFRFGTTASDTGDLLIEDLAAIPDLAAGCLGEILSMIAPHPASSSIARLFVPANTNLAAKVIEIATWLGSSSGVLRKINIVIDEGGDGCAVRDFTVVTNFEEL</sequence>
<accession>A0ABQ3WV79</accession>
<comment type="caution">
    <text evidence="1">The sequence shown here is derived from an EMBL/GenBank/DDBJ whole genome shotgun (WGS) entry which is preliminary data.</text>
</comment>